<accession>A0A8B9QUV1</accession>
<protein>
    <recommendedName>
        <fullName evidence="3">DNA polymerase delta subunit 4</fullName>
    </recommendedName>
</protein>
<name>A0A8B9QUV1_ANAPL</name>
<dbReference type="Proteomes" id="UP000694400">
    <property type="component" value="Chromosome 5"/>
</dbReference>
<dbReference type="GO" id="GO:0003887">
    <property type="term" value="F:DNA-directed DNA polymerase activity"/>
    <property type="evidence" value="ECO:0007669"/>
    <property type="project" value="TreeGrafter"/>
</dbReference>
<dbReference type="PANTHER" id="PTHR14303:SF0">
    <property type="entry name" value="DNA POLYMERASE DELTA SUBUNIT 4"/>
    <property type="match status" value="1"/>
</dbReference>
<reference evidence="1" key="2">
    <citation type="submission" date="2025-08" db="UniProtKB">
        <authorList>
            <consortium name="Ensembl"/>
        </authorList>
    </citation>
    <scope>IDENTIFICATION</scope>
</reference>
<dbReference type="GO" id="GO:0000731">
    <property type="term" value="P:DNA synthesis involved in DNA repair"/>
    <property type="evidence" value="ECO:0007669"/>
    <property type="project" value="InterPro"/>
</dbReference>
<sequence>MPGLTSVPCWRGAAERWLPGALGRGAVAVPGGSALPCPTGTSGRLLLEPEPPPPPRVPPDLLDMLRSFDLAWEYGPCTGITRLQRWERAAGTGAEPPVPTGTGGCSLTSFYPPSLWHEYGL</sequence>
<dbReference type="PANTHER" id="PTHR14303">
    <property type="entry name" value="DNA POLYMERASE DELTA SUBUNIT 4"/>
    <property type="match status" value="1"/>
</dbReference>
<reference evidence="1" key="1">
    <citation type="submission" date="2019-08" db="EMBL/GenBank/DDBJ databases">
        <title>Three high-quality genomes provides insights into domestication of ducks.</title>
        <authorList>
            <person name="Hou Z.C."/>
            <person name="Zhu F."/>
            <person name="Yin Z.T."/>
            <person name="Zhang F."/>
        </authorList>
    </citation>
    <scope>NUCLEOTIDE SEQUENCE [LARGE SCALE GENOMIC DNA]</scope>
</reference>
<reference evidence="1" key="3">
    <citation type="submission" date="2025-09" db="UniProtKB">
        <authorList>
            <consortium name="Ensembl"/>
        </authorList>
    </citation>
    <scope>IDENTIFICATION</scope>
</reference>
<proteinExistence type="predicted"/>
<dbReference type="Pfam" id="PF04081">
    <property type="entry name" value="DNA_pol_delta_4"/>
    <property type="match status" value="1"/>
</dbReference>
<dbReference type="AlphaFoldDB" id="A0A8B9QUV1"/>
<evidence type="ECO:0008006" key="3">
    <source>
        <dbReference type="Google" id="ProtNLM"/>
    </source>
</evidence>
<dbReference type="InterPro" id="IPR007218">
    <property type="entry name" value="DNA_pol_delta_4"/>
</dbReference>
<evidence type="ECO:0000313" key="1">
    <source>
        <dbReference type="Ensembl" id="ENSAPLP00020001845.1"/>
    </source>
</evidence>
<dbReference type="GO" id="GO:0006261">
    <property type="term" value="P:DNA-templated DNA replication"/>
    <property type="evidence" value="ECO:0007669"/>
    <property type="project" value="TreeGrafter"/>
</dbReference>
<evidence type="ECO:0000313" key="2">
    <source>
        <dbReference type="Proteomes" id="UP000694400"/>
    </source>
</evidence>
<dbReference type="Ensembl" id="ENSAPLT00020001977.1">
    <property type="protein sequence ID" value="ENSAPLP00020001845.1"/>
    <property type="gene ID" value="ENSAPLG00020001347.1"/>
</dbReference>
<dbReference type="GO" id="GO:0043625">
    <property type="term" value="C:delta DNA polymerase complex"/>
    <property type="evidence" value="ECO:0007669"/>
    <property type="project" value="TreeGrafter"/>
</dbReference>
<organism evidence="1 2">
    <name type="scientific">Anas platyrhynchos</name>
    <name type="common">Mallard</name>
    <name type="synonym">Anas boschas</name>
    <dbReference type="NCBI Taxonomy" id="8839"/>
    <lineage>
        <taxon>Eukaryota</taxon>
        <taxon>Metazoa</taxon>
        <taxon>Chordata</taxon>
        <taxon>Craniata</taxon>
        <taxon>Vertebrata</taxon>
        <taxon>Euteleostomi</taxon>
        <taxon>Archelosauria</taxon>
        <taxon>Archosauria</taxon>
        <taxon>Dinosauria</taxon>
        <taxon>Saurischia</taxon>
        <taxon>Theropoda</taxon>
        <taxon>Coelurosauria</taxon>
        <taxon>Aves</taxon>
        <taxon>Neognathae</taxon>
        <taxon>Galloanserae</taxon>
        <taxon>Anseriformes</taxon>
        <taxon>Anatidae</taxon>
        <taxon>Anatinae</taxon>
        <taxon>Anas</taxon>
    </lineage>
</organism>